<dbReference type="AlphaFoldDB" id="X0YX11"/>
<reference evidence="1" key="1">
    <citation type="journal article" date="2014" name="Front. Microbiol.">
        <title>High frequency of phylogenetically diverse reductive dehalogenase-homologous genes in deep subseafloor sedimentary metagenomes.</title>
        <authorList>
            <person name="Kawai M."/>
            <person name="Futagami T."/>
            <person name="Toyoda A."/>
            <person name="Takaki Y."/>
            <person name="Nishi S."/>
            <person name="Hori S."/>
            <person name="Arai W."/>
            <person name="Tsubouchi T."/>
            <person name="Morono Y."/>
            <person name="Uchiyama I."/>
            <person name="Ito T."/>
            <person name="Fujiyama A."/>
            <person name="Inagaki F."/>
            <person name="Takami H."/>
        </authorList>
    </citation>
    <scope>NUCLEOTIDE SEQUENCE</scope>
    <source>
        <strain evidence="1">Expedition CK06-06</strain>
    </source>
</reference>
<gene>
    <name evidence="1" type="ORF">S01H4_10009</name>
</gene>
<sequence>TGSNTLAAEAYNFSEFRGFGYADMIWRVALGIGNGTALEMKYVAGAHWFTGGEWYFGNIHDWEDAGSPEPVWFGRYRGIFGVDIE</sequence>
<name>X0YX11_9ZZZZ</name>
<comment type="caution">
    <text evidence="1">The sequence shown here is derived from an EMBL/GenBank/DDBJ whole genome shotgun (WGS) entry which is preliminary data.</text>
</comment>
<organism evidence="1">
    <name type="scientific">marine sediment metagenome</name>
    <dbReference type="NCBI Taxonomy" id="412755"/>
    <lineage>
        <taxon>unclassified sequences</taxon>
        <taxon>metagenomes</taxon>
        <taxon>ecological metagenomes</taxon>
    </lineage>
</organism>
<protein>
    <submittedName>
        <fullName evidence="1">Uncharacterized protein</fullName>
    </submittedName>
</protein>
<evidence type="ECO:0000313" key="1">
    <source>
        <dbReference type="EMBL" id="GAG60760.1"/>
    </source>
</evidence>
<feature type="non-terminal residue" evidence="1">
    <location>
        <position position="1"/>
    </location>
</feature>
<accession>X0YX11</accession>
<dbReference type="EMBL" id="BART01003741">
    <property type="protein sequence ID" value="GAG60760.1"/>
    <property type="molecule type" value="Genomic_DNA"/>
</dbReference>
<proteinExistence type="predicted"/>